<dbReference type="Pfam" id="PF00583">
    <property type="entry name" value="Acetyltransf_1"/>
    <property type="match status" value="1"/>
</dbReference>
<dbReference type="InterPro" id="IPR016181">
    <property type="entry name" value="Acyl_CoA_acyltransferase"/>
</dbReference>
<dbReference type="PATRIC" id="fig|1121022.4.peg.3651"/>
<comment type="caution">
    <text evidence="4">The sequence shown here is derived from an EMBL/GenBank/DDBJ whole genome shotgun (WGS) entry which is preliminary data.</text>
</comment>
<sequence>MSGYHTDMRILPVEPHRIPALSALAMETFSETFGHLYPPEDLHAFLQKSYAPEQVANEVADTTQFWRIVYDGDTAVAYLHCGPVGLPHPDADPTQAGEVKRLYVHSTQQGKGLGKTLLKLAMDWLTETYGVAPQWIGVWSENLKAQALYNSHGFERVGAYQFPVGRVLDDEFILRRRP</sequence>
<protein>
    <recommendedName>
        <fullName evidence="3">N-acetyltransferase domain-containing protein</fullName>
    </recommendedName>
</protein>
<dbReference type="PANTHER" id="PTHR43877:SF2">
    <property type="entry name" value="AMINOALKYLPHOSPHONATE N-ACETYLTRANSFERASE-RELATED"/>
    <property type="match status" value="1"/>
</dbReference>
<dbReference type="STRING" id="1121022.GCA_000376105_03831"/>
<accession>V4PMV6</accession>
<dbReference type="AlphaFoldDB" id="V4PMV6"/>
<dbReference type="Gene3D" id="3.40.630.30">
    <property type="match status" value="1"/>
</dbReference>
<keyword evidence="5" id="KW-1185">Reference proteome</keyword>
<name>V4PMV6_9CAUL</name>
<organism evidence="4 5">
    <name type="scientific">Asticcacaulis benevestitus DSM 16100 = ATCC BAA-896</name>
    <dbReference type="NCBI Taxonomy" id="1121022"/>
    <lineage>
        <taxon>Bacteria</taxon>
        <taxon>Pseudomonadati</taxon>
        <taxon>Pseudomonadota</taxon>
        <taxon>Alphaproteobacteria</taxon>
        <taxon>Caulobacterales</taxon>
        <taxon>Caulobacteraceae</taxon>
        <taxon>Asticcacaulis</taxon>
    </lineage>
</organism>
<evidence type="ECO:0000313" key="4">
    <source>
        <dbReference type="EMBL" id="ESQ86820.1"/>
    </source>
</evidence>
<dbReference type="InterPro" id="IPR050832">
    <property type="entry name" value="Bact_Acetyltransf"/>
</dbReference>
<gene>
    <name evidence="4" type="ORF">ABENE_17860</name>
</gene>
<dbReference type="InterPro" id="IPR000182">
    <property type="entry name" value="GNAT_dom"/>
</dbReference>
<evidence type="ECO:0000313" key="5">
    <source>
        <dbReference type="Proteomes" id="UP000017837"/>
    </source>
</evidence>
<evidence type="ECO:0000259" key="3">
    <source>
        <dbReference type="PROSITE" id="PS51186"/>
    </source>
</evidence>
<dbReference type="SUPFAM" id="SSF55729">
    <property type="entry name" value="Acyl-CoA N-acyltransferases (Nat)"/>
    <property type="match status" value="1"/>
</dbReference>
<proteinExistence type="predicted"/>
<dbReference type="CDD" id="cd04301">
    <property type="entry name" value="NAT_SF"/>
    <property type="match status" value="1"/>
</dbReference>
<dbReference type="PROSITE" id="PS51186">
    <property type="entry name" value="GNAT"/>
    <property type="match status" value="1"/>
</dbReference>
<evidence type="ECO:0000256" key="1">
    <source>
        <dbReference type="ARBA" id="ARBA00022679"/>
    </source>
</evidence>
<evidence type="ECO:0000256" key="2">
    <source>
        <dbReference type="ARBA" id="ARBA00023315"/>
    </source>
</evidence>
<dbReference type="GO" id="GO:0016747">
    <property type="term" value="F:acyltransferase activity, transferring groups other than amino-acyl groups"/>
    <property type="evidence" value="ECO:0007669"/>
    <property type="project" value="InterPro"/>
</dbReference>
<reference evidence="4 5" key="1">
    <citation type="journal article" date="2014" name="Nature">
        <title>Sequential evolution of bacterial morphology by co-option of a developmental regulator.</title>
        <authorList>
            <person name="Jiang C."/>
            <person name="Brown P.J."/>
            <person name="Ducret A."/>
            <person name="Brun Y.V."/>
        </authorList>
    </citation>
    <scope>NUCLEOTIDE SEQUENCE [LARGE SCALE GENOMIC DNA]</scope>
    <source>
        <strain evidence="4 5">DSM 16100</strain>
    </source>
</reference>
<feature type="domain" description="N-acetyltransferase" evidence="3">
    <location>
        <begin position="8"/>
        <end position="178"/>
    </location>
</feature>
<keyword evidence="1" id="KW-0808">Transferase</keyword>
<dbReference type="Proteomes" id="UP000017837">
    <property type="component" value="Unassembled WGS sequence"/>
</dbReference>
<dbReference type="RefSeq" id="WP_018083518.1">
    <property type="nucleotide sequence ID" value="NZ_AQWM01000034.1"/>
</dbReference>
<keyword evidence="2" id="KW-0012">Acyltransferase</keyword>
<dbReference type="eggNOG" id="COG0456">
    <property type="taxonomic scope" value="Bacteria"/>
</dbReference>
<dbReference type="EMBL" id="AWGB01000049">
    <property type="protein sequence ID" value="ESQ86820.1"/>
    <property type="molecule type" value="Genomic_DNA"/>
</dbReference>
<dbReference type="PANTHER" id="PTHR43877">
    <property type="entry name" value="AMINOALKYLPHOSPHONATE N-ACETYLTRANSFERASE-RELATED-RELATED"/>
    <property type="match status" value="1"/>
</dbReference>